<gene>
    <name evidence="1" type="ORF">H7F49_06940</name>
</gene>
<dbReference type="EMBL" id="JACLAU010000007">
    <property type="protein sequence ID" value="MBC2651432.1"/>
    <property type="molecule type" value="Genomic_DNA"/>
</dbReference>
<dbReference type="Pfam" id="PF06718">
    <property type="entry name" value="DUF1203"/>
    <property type="match status" value="1"/>
</dbReference>
<dbReference type="Proteomes" id="UP000520156">
    <property type="component" value="Unassembled WGS sequence"/>
</dbReference>
<protein>
    <submittedName>
        <fullName evidence="1">DUF1203 domain-containing protein</fullName>
    </submittedName>
</protein>
<evidence type="ECO:0000313" key="2">
    <source>
        <dbReference type="Proteomes" id="UP000520156"/>
    </source>
</evidence>
<accession>A0A7X1F6Q8</accession>
<name>A0A7X1F6Q8_9SPHN</name>
<dbReference type="InterPro" id="IPR009593">
    <property type="entry name" value="DUF1203"/>
</dbReference>
<proteinExistence type="predicted"/>
<dbReference type="RefSeq" id="WP_185682854.1">
    <property type="nucleotide sequence ID" value="NZ_JACLAU010000007.1"/>
</dbReference>
<comment type="caution">
    <text evidence="1">The sequence shown here is derived from an EMBL/GenBank/DDBJ whole genome shotgun (WGS) entry which is preliminary data.</text>
</comment>
<organism evidence="1 2">
    <name type="scientific">Novosphingobium aerophilum</name>
    <dbReference type="NCBI Taxonomy" id="2839843"/>
    <lineage>
        <taxon>Bacteria</taxon>
        <taxon>Pseudomonadati</taxon>
        <taxon>Pseudomonadota</taxon>
        <taxon>Alphaproteobacteria</taxon>
        <taxon>Sphingomonadales</taxon>
        <taxon>Sphingomonadaceae</taxon>
        <taxon>Novosphingobium</taxon>
    </lineage>
</organism>
<reference evidence="1 2" key="1">
    <citation type="submission" date="2020-08" db="EMBL/GenBank/DDBJ databases">
        <title>The genome sequence of Novosphingobium flavum 4Y4.</title>
        <authorList>
            <person name="Liu Y."/>
        </authorList>
    </citation>
    <scope>NUCLEOTIDE SEQUENCE [LARGE SCALE GENOMIC DNA]</scope>
    <source>
        <strain evidence="1 2">4Y4</strain>
    </source>
</reference>
<evidence type="ECO:0000313" key="1">
    <source>
        <dbReference type="EMBL" id="MBC2651432.1"/>
    </source>
</evidence>
<dbReference type="AlphaFoldDB" id="A0A7X1F6Q8"/>
<keyword evidence="2" id="KW-1185">Reference proteome</keyword>
<sequence length="155" mass="17022">MAYRIQGLDPRLFRHLIGQSDGTLAAQSVRRCLVDATPGFPDRIAVRDLEVGETALLLNFEHQPAPTPYRASHAIFIGEQSDRPLDLVGALPDAILRRPISLRAFSAAGEMVDACLAPGTELEPHILTMLERRDVACLHAHYAVRGCYAARIVRA</sequence>